<gene>
    <name evidence="7" type="primary">folE_2</name>
    <name evidence="5" type="synonym">folE</name>
    <name evidence="7" type="ORF">GCM10022254_08540</name>
</gene>
<keyword evidence="3 5" id="KW-0554">One-carbon metabolism</keyword>
<keyword evidence="5" id="KW-0342">GTP-binding</keyword>
<dbReference type="Pfam" id="PF01227">
    <property type="entry name" value="GTP_cyclohydroI"/>
    <property type="match status" value="1"/>
</dbReference>
<keyword evidence="4 5" id="KW-0378">Hydrolase</keyword>
<dbReference type="PANTHER" id="PTHR11109:SF7">
    <property type="entry name" value="GTP CYCLOHYDROLASE 1"/>
    <property type="match status" value="1"/>
</dbReference>
<feature type="binding site" evidence="5">
    <location>
        <position position="115"/>
    </location>
    <ligand>
        <name>Zn(2+)</name>
        <dbReference type="ChEBI" id="CHEBI:29105"/>
    </ligand>
</feature>
<dbReference type="NCBIfam" id="NF006826">
    <property type="entry name" value="PRK09347.1-3"/>
    <property type="match status" value="1"/>
</dbReference>
<reference evidence="8" key="1">
    <citation type="journal article" date="2019" name="Int. J. Syst. Evol. Microbiol.">
        <title>The Global Catalogue of Microorganisms (GCM) 10K type strain sequencing project: providing services to taxonomists for standard genome sequencing and annotation.</title>
        <authorList>
            <consortium name="The Broad Institute Genomics Platform"/>
            <consortium name="The Broad Institute Genome Sequencing Center for Infectious Disease"/>
            <person name="Wu L."/>
            <person name="Ma J."/>
        </authorList>
    </citation>
    <scope>NUCLEOTIDE SEQUENCE [LARGE SCALE GENOMIC DNA]</scope>
    <source>
        <strain evidence="8">JCM 17440</strain>
    </source>
</reference>
<proteinExistence type="inferred from homology"/>
<evidence type="ECO:0000256" key="4">
    <source>
        <dbReference type="ARBA" id="ARBA00022801"/>
    </source>
</evidence>
<keyword evidence="5" id="KW-0547">Nucleotide-binding</keyword>
<accession>A0ABP8BTN5</accession>
<comment type="catalytic activity">
    <reaction evidence="1 5">
        <text>GTP + H2O = 7,8-dihydroneopterin 3'-triphosphate + formate + H(+)</text>
        <dbReference type="Rhea" id="RHEA:17473"/>
        <dbReference type="ChEBI" id="CHEBI:15377"/>
        <dbReference type="ChEBI" id="CHEBI:15378"/>
        <dbReference type="ChEBI" id="CHEBI:15740"/>
        <dbReference type="ChEBI" id="CHEBI:37565"/>
        <dbReference type="ChEBI" id="CHEBI:58462"/>
        <dbReference type="EC" id="3.5.4.16"/>
    </reaction>
</comment>
<sequence>MTREQKTAKYYPNYTLSPGAMKKDGDLVLIGHPNETATANPRHSAFRSILAGITGEDPEREGLADTPRRAAEAIDEFTRGYEIDLNDLFRTFDSAGYDEMVTVRNVPLYSLCEHHLLPFIGTAHVSYIPDGRIVGLSKIARVVDTFARRLQVQERLTIEIADAIEKYLTPAGLLVMIEAEHLCMTVRGVQAPGTTTITTAVRGRIREQQTTRAEAVSAIGMRSQ</sequence>
<evidence type="ECO:0000313" key="7">
    <source>
        <dbReference type="EMBL" id="GAA4225810.1"/>
    </source>
</evidence>
<dbReference type="Gene3D" id="3.30.1130.10">
    <property type="match status" value="1"/>
</dbReference>
<dbReference type="PROSITE" id="PS00860">
    <property type="entry name" value="GTP_CYCLOHYDROL_1_2"/>
    <property type="match status" value="1"/>
</dbReference>
<dbReference type="HAMAP" id="MF_00223">
    <property type="entry name" value="FolE"/>
    <property type="match status" value="1"/>
</dbReference>
<dbReference type="InterPro" id="IPR020602">
    <property type="entry name" value="GTP_CycHdrlase_I_dom"/>
</dbReference>
<evidence type="ECO:0000259" key="6">
    <source>
        <dbReference type="Pfam" id="PF01227"/>
    </source>
</evidence>
<keyword evidence="8" id="KW-1185">Reference proteome</keyword>
<dbReference type="Gene3D" id="1.10.286.10">
    <property type="match status" value="1"/>
</dbReference>
<dbReference type="NCBIfam" id="NF006825">
    <property type="entry name" value="PRK09347.1-2"/>
    <property type="match status" value="1"/>
</dbReference>
<evidence type="ECO:0000256" key="5">
    <source>
        <dbReference type="HAMAP-Rule" id="MF_00223"/>
    </source>
</evidence>
<keyword evidence="5" id="KW-0862">Zinc</keyword>
<dbReference type="InterPro" id="IPR043134">
    <property type="entry name" value="GTP-CH-I_N"/>
</dbReference>
<dbReference type="EC" id="3.5.4.16" evidence="5"/>
<name>A0ABP8BTN5_9ACTN</name>
<comment type="subunit">
    <text evidence="5">Homopolymer.</text>
</comment>
<evidence type="ECO:0000256" key="1">
    <source>
        <dbReference type="ARBA" id="ARBA00001052"/>
    </source>
</evidence>
<dbReference type="EMBL" id="BAABAS010000004">
    <property type="protein sequence ID" value="GAA4225810.1"/>
    <property type="molecule type" value="Genomic_DNA"/>
</dbReference>
<organism evidence="7 8">
    <name type="scientific">Actinomadura meridiana</name>
    <dbReference type="NCBI Taxonomy" id="559626"/>
    <lineage>
        <taxon>Bacteria</taxon>
        <taxon>Bacillati</taxon>
        <taxon>Actinomycetota</taxon>
        <taxon>Actinomycetes</taxon>
        <taxon>Streptosporangiales</taxon>
        <taxon>Thermomonosporaceae</taxon>
        <taxon>Actinomadura</taxon>
    </lineage>
</organism>
<keyword evidence="5" id="KW-0479">Metal-binding</keyword>
<dbReference type="Proteomes" id="UP001501710">
    <property type="component" value="Unassembled WGS sequence"/>
</dbReference>
<evidence type="ECO:0000313" key="8">
    <source>
        <dbReference type="Proteomes" id="UP001501710"/>
    </source>
</evidence>
<dbReference type="SUPFAM" id="SSF55620">
    <property type="entry name" value="Tetrahydrobiopterin biosynthesis enzymes-like"/>
    <property type="match status" value="1"/>
</dbReference>
<dbReference type="PANTHER" id="PTHR11109">
    <property type="entry name" value="GTP CYCLOHYDROLASE I"/>
    <property type="match status" value="1"/>
</dbReference>
<dbReference type="InterPro" id="IPR001474">
    <property type="entry name" value="GTP_CycHdrlase_I"/>
</dbReference>
<dbReference type="NCBIfam" id="TIGR00063">
    <property type="entry name" value="folE"/>
    <property type="match status" value="1"/>
</dbReference>
<feature type="binding site" evidence="5">
    <location>
        <position position="183"/>
    </location>
    <ligand>
        <name>Zn(2+)</name>
        <dbReference type="ChEBI" id="CHEBI:29105"/>
    </ligand>
</feature>
<dbReference type="PROSITE" id="PS00859">
    <property type="entry name" value="GTP_CYCLOHYDROL_1_1"/>
    <property type="match status" value="1"/>
</dbReference>
<dbReference type="RefSeq" id="WP_344889995.1">
    <property type="nucleotide sequence ID" value="NZ_BAABAS010000004.1"/>
</dbReference>
<dbReference type="InterPro" id="IPR018234">
    <property type="entry name" value="GTP_CycHdrlase_I_CS"/>
</dbReference>
<feature type="binding site" evidence="5">
    <location>
        <position position="112"/>
    </location>
    <ligand>
        <name>Zn(2+)</name>
        <dbReference type="ChEBI" id="CHEBI:29105"/>
    </ligand>
</feature>
<feature type="domain" description="GTP cyclohydrolase I" evidence="6">
    <location>
        <begin position="44"/>
        <end position="219"/>
    </location>
</feature>
<protein>
    <recommendedName>
        <fullName evidence="5">GTP cyclohydrolase 1</fullName>
        <ecNumber evidence="5">3.5.4.16</ecNumber>
    </recommendedName>
    <alternativeName>
        <fullName evidence="5">GTP cyclohydrolase I</fullName>
        <shortName evidence="5">GTP-CH-I</shortName>
    </alternativeName>
</protein>
<evidence type="ECO:0000256" key="3">
    <source>
        <dbReference type="ARBA" id="ARBA00022563"/>
    </source>
</evidence>
<dbReference type="InterPro" id="IPR043133">
    <property type="entry name" value="GTP-CH-I_C/QueF"/>
</dbReference>
<comment type="similarity">
    <text evidence="5">Belongs to the GTP cyclohydrolase I family.</text>
</comment>
<comment type="caution">
    <text evidence="7">The sequence shown here is derived from an EMBL/GenBank/DDBJ whole genome shotgun (WGS) entry which is preliminary data.</text>
</comment>
<evidence type="ECO:0000256" key="2">
    <source>
        <dbReference type="ARBA" id="ARBA00005080"/>
    </source>
</evidence>
<comment type="pathway">
    <text evidence="2 5">Cofactor biosynthesis; 7,8-dihydroneopterin triphosphate biosynthesis; 7,8-dihydroneopterin triphosphate from GTP: step 1/1.</text>
</comment>